<keyword evidence="2 5" id="KW-0812">Transmembrane</keyword>
<keyword evidence="3 5" id="KW-1133">Transmembrane helix</keyword>
<sequence>MVYLERYLNSEVSLDRRRAKQAHVDPTASETFFGIITSAYSVGQGIASPAFGFWMNRSKSVRQPITCGIIIMILSNVIFCFVEAFKEEKRRWIMMVARKVQS</sequence>
<evidence type="ECO:0000313" key="6">
    <source>
        <dbReference type="EMBL" id="PIO76342.1"/>
    </source>
</evidence>
<dbReference type="Pfam" id="PF07690">
    <property type="entry name" value="MFS_1"/>
    <property type="match status" value="1"/>
</dbReference>
<dbReference type="Gene3D" id="1.20.1250.20">
    <property type="entry name" value="MFS general substrate transporter like domains"/>
    <property type="match status" value="1"/>
</dbReference>
<dbReference type="PANTHER" id="PTHR23510:SF22">
    <property type="entry name" value="MAJOR FACILITATOR SUPERFAMILY (MFS) PROFILE DOMAIN-CONTAINING PROTEIN"/>
    <property type="match status" value="1"/>
</dbReference>
<dbReference type="SUPFAM" id="SSF103473">
    <property type="entry name" value="MFS general substrate transporter"/>
    <property type="match status" value="1"/>
</dbReference>
<evidence type="ECO:0000256" key="1">
    <source>
        <dbReference type="ARBA" id="ARBA00004141"/>
    </source>
</evidence>
<evidence type="ECO:0000313" key="7">
    <source>
        <dbReference type="Proteomes" id="UP000230423"/>
    </source>
</evidence>
<dbReference type="PANTHER" id="PTHR23510">
    <property type="entry name" value="INNER MEMBRANE TRANSPORT PROTEIN YAJR"/>
    <property type="match status" value="1"/>
</dbReference>
<accession>A0A2G9V311</accession>
<dbReference type="Proteomes" id="UP000230423">
    <property type="component" value="Unassembled WGS sequence"/>
</dbReference>
<evidence type="ECO:0000256" key="3">
    <source>
        <dbReference type="ARBA" id="ARBA00022989"/>
    </source>
</evidence>
<dbReference type="AlphaFoldDB" id="A0A2G9V311"/>
<dbReference type="GO" id="GO:0005765">
    <property type="term" value="C:lysosomal membrane"/>
    <property type="evidence" value="ECO:0007669"/>
    <property type="project" value="TreeGrafter"/>
</dbReference>
<organism evidence="6 7">
    <name type="scientific">Teladorsagia circumcincta</name>
    <name type="common">Brown stomach worm</name>
    <name type="synonym">Ostertagia circumcincta</name>
    <dbReference type="NCBI Taxonomy" id="45464"/>
    <lineage>
        <taxon>Eukaryota</taxon>
        <taxon>Metazoa</taxon>
        <taxon>Ecdysozoa</taxon>
        <taxon>Nematoda</taxon>
        <taxon>Chromadorea</taxon>
        <taxon>Rhabditida</taxon>
        <taxon>Rhabditina</taxon>
        <taxon>Rhabditomorpha</taxon>
        <taxon>Strongyloidea</taxon>
        <taxon>Trichostrongylidae</taxon>
        <taxon>Teladorsagia</taxon>
    </lineage>
</organism>
<proteinExistence type="predicted"/>
<evidence type="ECO:0008006" key="8">
    <source>
        <dbReference type="Google" id="ProtNLM"/>
    </source>
</evidence>
<dbReference type="EMBL" id="KZ345059">
    <property type="protein sequence ID" value="PIO76342.1"/>
    <property type="molecule type" value="Genomic_DNA"/>
</dbReference>
<dbReference type="GO" id="GO:0022857">
    <property type="term" value="F:transmembrane transporter activity"/>
    <property type="evidence" value="ECO:0007669"/>
    <property type="project" value="InterPro"/>
</dbReference>
<dbReference type="InterPro" id="IPR011701">
    <property type="entry name" value="MFS"/>
</dbReference>
<feature type="transmembrane region" description="Helical" evidence="5">
    <location>
        <begin position="63"/>
        <end position="85"/>
    </location>
</feature>
<protein>
    <recommendedName>
        <fullName evidence="8">Major facilitator superfamily (MFS) profile domain-containing protein</fullName>
    </recommendedName>
</protein>
<name>A0A2G9V311_TELCI</name>
<keyword evidence="7" id="KW-1185">Reference proteome</keyword>
<gene>
    <name evidence="6" type="ORF">TELCIR_01573</name>
</gene>
<reference evidence="6 7" key="1">
    <citation type="submission" date="2015-09" db="EMBL/GenBank/DDBJ databases">
        <title>Draft genome of the parasitic nematode Teladorsagia circumcincta isolate WARC Sus (inbred).</title>
        <authorList>
            <person name="Mitreva M."/>
        </authorList>
    </citation>
    <scope>NUCLEOTIDE SEQUENCE [LARGE SCALE GENOMIC DNA]</scope>
    <source>
        <strain evidence="6 7">S</strain>
    </source>
</reference>
<dbReference type="InterPro" id="IPR036259">
    <property type="entry name" value="MFS_trans_sf"/>
</dbReference>
<keyword evidence="4 5" id="KW-0472">Membrane</keyword>
<comment type="subcellular location">
    <subcellularLocation>
        <location evidence="1">Membrane</location>
        <topology evidence="1">Multi-pass membrane protein</topology>
    </subcellularLocation>
</comment>
<dbReference type="InterPro" id="IPR051068">
    <property type="entry name" value="MFS_Domain-Containing_Protein"/>
</dbReference>
<evidence type="ECO:0000256" key="5">
    <source>
        <dbReference type="SAM" id="Phobius"/>
    </source>
</evidence>
<evidence type="ECO:0000256" key="4">
    <source>
        <dbReference type="ARBA" id="ARBA00023136"/>
    </source>
</evidence>
<evidence type="ECO:0000256" key="2">
    <source>
        <dbReference type="ARBA" id="ARBA00022692"/>
    </source>
</evidence>
<dbReference type="OrthoDB" id="370281at2759"/>